<dbReference type="AlphaFoldDB" id="D8RGB7"/>
<dbReference type="EMBL" id="GL377578">
    <property type="protein sequence ID" value="EFJ29270.1"/>
    <property type="molecule type" value="Genomic_DNA"/>
</dbReference>
<dbReference type="KEGG" id="smo:SELMODRAFT_410931"/>
<dbReference type="Proteomes" id="UP000001514">
    <property type="component" value="Unassembled WGS sequence"/>
</dbReference>
<protein>
    <submittedName>
        <fullName evidence="1">Uncharacterized protein</fullName>
    </submittedName>
</protein>
<dbReference type="InParanoid" id="D8RGB7"/>
<reference evidence="1 2" key="1">
    <citation type="journal article" date="2011" name="Science">
        <title>The Selaginella genome identifies genetic changes associated with the evolution of vascular plants.</title>
        <authorList>
            <person name="Banks J.A."/>
            <person name="Nishiyama T."/>
            <person name="Hasebe M."/>
            <person name="Bowman J.L."/>
            <person name="Gribskov M."/>
            <person name="dePamphilis C."/>
            <person name="Albert V.A."/>
            <person name="Aono N."/>
            <person name="Aoyama T."/>
            <person name="Ambrose B.A."/>
            <person name="Ashton N.W."/>
            <person name="Axtell M.J."/>
            <person name="Barker E."/>
            <person name="Barker M.S."/>
            <person name="Bennetzen J.L."/>
            <person name="Bonawitz N.D."/>
            <person name="Chapple C."/>
            <person name="Cheng C."/>
            <person name="Correa L.G."/>
            <person name="Dacre M."/>
            <person name="DeBarry J."/>
            <person name="Dreyer I."/>
            <person name="Elias M."/>
            <person name="Engstrom E.M."/>
            <person name="Estelle M."/>
            <person name="Feng L."/>
            <person name="Finet C."/>
            <person name="Floyd S.K."/>
            <person name="Frommer W.B."/>
            <person name="Fujita T."/>
            <person name="Gramzow L."/>
            <person name="Gutensohn M."/>
            <person name="Harholt J."/>
            <person name="Hattori M."/>
            <person name="Heyl A."/>
            <person name="Hirai T."/>
            <person name="Hiwatashi Y."/>
            <person name="Ishikawa M."/>
            <person name="Iwata M."/>
            <person name="Karol K.G."/>
            <person name="Koehler B."/>
            <person name="Kolukisaoglu U."/>
            <person name="Kubo M."/>
            <person name="Kurata T."/>
            <person name="Lalonde S."/>
            <person name="Li K."/>
            <person name="Li Y."/>
            <person name="Litt A."/>
            <person name="Lyons E."/>
            <person name="Manning G."/>
            <person name="Maruyama T."/>
            <person name="Michael T.P."/>
            <person name="Mikami K."/>
            <person name="Miyazaki S."/>
            <person name="Morinaga S."/>
            <person name="Murata T."/>
            <person name="Mueller-Roeber B."/>
            <person name="Nelson D.R."/>
            <person name="Obara M."/>
            <person name="Oguri Y."/>
            <person name="Olmstead R.G."/>
            <person name="Onodera N."/>
            <person name="Petersen B.L."/>
            <person name="Pils B."/>
            <person name="Prigge M."/>
            <person name="Rensing S.A."/>
            <person name="Riano-Pachon D.M."/>
            <person name="Roberts A.W."/>
            <person name="Sato Y."/>
            <person name="Scheller H.V."/>
            <person name="Schulz B."/>
            <person name="Schulz C."/>
            <person name="Shakirov E.V."/>
            <person name="Shibagaki N."/>
            <person name="Shinohara N."/>
            <person name="Shippen D.E."/>
            <person name="Soerensen I."/>
            <person name="Sotooka R."/>
            <person name="Sugimoto N."/>
            <person name="Sugita M."/>
            <person name="Sumikawa N."/>
            <person name="Tanurdzic M."/>
            <person name="Theissen G."/>
            <person name="Ulvskov P."/>
            <person name="Wakazuki S."/>
            <person name="Weng J.K."/>
            <person name="Willats W.W."/>
            <person name="Wipf D."/>
            <person name="Wolf P.G."/>
            <person name="Yang L."/>
            <person name="Zimmer A.D."/>
            <person name="Zhu Q."/>
            <person name="Mitros T."/>
            <person name="Hellsten U."/>
            <person name="Loque D."/>
            <person name="Otillar R."/>
            <person name="Salamov A."/>
            <person name="Schmutz J."/>
            <person name="Shapiro H."/>
            <person name="Lindquist E."/>
            <person name="Lucas S."/>
            <person name="Rokhsar D."/>
            <person name="Grigoriev I.V."/>
        </authorList>
    </citation>
    <scope>NUCLEOTIDE SEQUENCE [LARGE SCALE GENOMIC DNA]</scope>
</reference>
<proteinExistence type="predicted"/>
<sequence>MGGLEGQHIEIDLTPEKLSQVTIFGVGKGRSRCHGEAREMEKKPEGEEQLSGDVIRMWAVISGLMLDCTWTDGAETKMHATGISTHKPIIPTILQAEIEQELKLMTWTYDTRSMANVAADMEAKIVEIIEQQEREI</sequence>
<dbReference type="Gramene" id="EFJ29270">
    <property type="protein sequence ID" value="EFJ29270"/>
    <property type="gene ID" value="SELMODRAFT_410931"/>
</dbReference>
<gene>
    <name evidence="1" type="ORF">SELMODRAFT_410931</name>
</gene>
<evidence type="ECO:0000313" key="1">
    <source>
        <dbReference type="EMBL" id="EFJ29270.1"/>
    </source>
</evidence>
<evidence type="ECO:0000313" key="2">
    <source>
        <dbReference type="Proteomes" id="UP000001514"/>
    </source>
</evidence>
<organism evidence="2">
    <name type="scientific">Selaginella moellendorffii</name>
    <name type="common">Spikemoss</name>
    <dbReference type="NCBI Taxonomy" id="88036"/>
    <lineage>
        <taxon>Eukaryota</taxon>
        <taxon>Viridiplantae</taxon>
        <taxon>Streptophyta</taxon>
        <taxon>Embryophyta</taxon>
        <taxon>Tracheophyta</taxon>
        <taxon>Lycopodiopsida</taxon>
        <taxon>Selaginellales</taxon>
        <taxon>Selaginellaceae</taxon>
        <taxon>Selaginella</taxon>
    </lineage>
</organism>
<name>D8RGB7_SELML</name>
<accession>D8RGB7</accession>
<keyword evidence="2" id="KW-1185">Reference proteome</keyword>
<dbReference type="HOGENOM" id="CLU_1878999_0_0_1"/>